<dbReference type="AlphaFoldDB" id="A0A1S3DRB2"/>
<dbReference type="GO" id="GO:0035861">
    <property type="term" value="C:site of double-strand break"/>
    <property type="evidence" value="ECO:0007669"/>
    <property type="project" value="TreeGrafter"/>
</dbReference>
<dbReference type="Gene3D" id="3.60.21.10">
    <property type="match status" value="1"/>
</dbReference>
<feature type="non-terminal residue" evidence="4">
    <location>
        <position position="282"/>
    </location>
</feature>
<dbReference type="SUPFAM" id="SSF56300">
    <property type="entry name" value="Metallo-dependent phosphatases"/>
    <property type="match status" value="1"/>
</dbReference>
<dbReference type="GO" id="GO:0000724">
    <property type="term" value="P:double-strand break repair via homologous recombination"/>
    <property type="evidence" value="ECO:0007669"/>
    <property type="project" value="TreeGrafter"/>
</dbReference>
<evidence type="ECO:0000259" key="2">
    <source>
        <dbReference type="Pfam" id="PF00149"/>
    </source>
</evidence>
<keyword evidence="3" id="KW-1185">Reference proteome</keyword>
<sequence length="282" mass="32131">MESQDSEEVKQEEVEYDDRNTIRIMIASDIHLGYLETDRERGNDSFVSFEEILEQALDQEVDMVLLGGDLFHINKPSPTTLKKCLETLRKYCIGDRSVFIDVISDPKLVMCNDHVNYMDPNLNISLPVFTINGNHDDPSGPELVAALDIVSNSGLVNYFGKCTNLNEITLNPLIIQKNETKVAIFGLGYVKDERLCNMIKHNKVKYMKPTDDKDIIYILVLHQNRPERGTVKNIAEDSIPSFFHFILWGHEHECRIKPEYNTKQRFHVCQPGSPVATSLCAG</sequence>
<dbReference type="STRING" id="121845.A0A1S3DRB2"/>
<protein>
    <submittedName>
        <fullName evidence="4">Double-strand break repair protein MRE11-like</fullName>
    </submittedName>
</protein>
<dbReference type="GO" id="GO:0042138">
    <property type="term" value="P:meiotic DNA double-strand break formation"/>
    <property type="evidence" value="ECO:0007669"/>
    <property type="project" value="TreeGrafter"/>
</dbReference>
<organism evidence="3 4">
    <name type="scientific">Diaphorina citri</name>
    <name type="common">Asian citrus psyllid</name>
    <dbReference type="NCBI Taxonomy" id="121845"/>
    <lineage>
        <taxon>Eukaryota</taxon>
        <taxon>Metazoa</taxon>
        <taxon>Ecdysozoa</taxon>
        <taxon>Arthropoda</taxon>
        <taxon>Hexapoda</taxon>
        <taxon>Insecta</taxon>
        <taxon>Pterygota</taxon>
        <taxon>Neoptera</taxon>
        <taxon>Paraneoptera</taxon>
        <taxon>Hemiptera</taxon>
        <taxon>Sternorrhyncha</taxon>
        <taxon>Psylloidea</taxon>
        <taxon>Psyllidae</taxon>
        <taxon>Diaphorininae</taxon>
        <taxon>Diaphorina</taxon>
    </lineage>
</organism>
<dbReference type="GO" id="GO:0000723">
    <property type="term" value="P:telomere maintenance"/>
    <property type="evidence" value="ECO:0007669"/>
    <property type="project" value="TreeGrafter"/>
</dbReference>
<dbReference type="Proteomes" id="UP000079169">
    <property type="component" value="Unplaced"/>
</dbReference>
<dbReference type="GO" id="GO:0030870">
    <property type="term" value="C:Mre11 complex"/>
    <property type="evidence" value="ECO:0007669"/>
    <property type="project" value="TreeGrafter"/>
</dbReference>
<gene>
    <name evidence="4" type="primary">LOC103522966</name>
</gene>
<dbReference type="GO" id="GO:0007095">
    <property type="term" value="P:mitotic G2 DNA damage checkpoint signaling"/>
    <property type="evidence" value="ECO:0007669"/>
    <property type="project" value="TreeGrafter"/>
</dbReference>
<dbReference type="KEGG" id="dci:103522966"/>
<dbReference type="GO" id="GO:0000014">
    <property type="term" value="F:single-stranded DNA endodeoxyribonuclease activity"/>
    <property type="evidence" value="ECO:0007669"/>
    <property type="project" value="TreeGrafter"/>
</dbReference>
<dbReference type="GeneID" id="103522966"/>
<evidence type="ECO:0000313" key="3">
    <source>
        <dbReference type="Proteomes" id="UP000079169"/>
    </source>
</evidence>
<dbReference type="PaxDb" id="121845-A0A1S3DRB2"/>
<evidence type="ECO:0000313" key="4">
    <source>
        <dbReference type="RefSeq" id="XP_008486269.3"/>
    </source>
</evidence>
<dbReference type="InterPro" id="IPR041796">
    <property type="entry name" value="Mre11_N"/>
</dbReference>
<dbReference type="InterPro" id="IPR029052">
    <property type="entry name" value="Metallo-depent_PP-like"/>
</dbReference>
<evidence type="ECO:0000256" key="1">
    <source>
        <dbReference type="ARBA" id="ARBA00022801"/>
    </source>
</evidence>
<dbReference type="GO" id="GO:0097552">
    <property type="term" value="P:mitochondrial double-strand break repair via homologous recombination"/>
    <property type="evidence" value="ECO:0007669"/>
    <property type="project" value="TreeGrafter"/>
</dbReference>
<dbReference type="PANTHER" id="PTHR10139">
    <property type="entry name" value="DOUBLE-STRAND BREAK REPAIR PROTEIN MRE11"/>
    <property type="match status" value="1"/>
</dbReference>
<accession>A0A1S3DRB2</accession>
<dbReference type="RefSeq" id="XP_008486269.3">
    <property type="nucleotide sequence ID" value="XM_008488047.3"/>
</dbReference>
<keyword evidence="1" id="KW-0378">Hydrolase</keyword>
<dbReference type="Pfam" id="PF00149">
    <property type="entry name" value="Metallophos"/>
    <property type="match status" value="1"/>
</dbReference>
<name>A0A1S3DRB2_DIACI</name>
<proteinExistence type="predicted"/>
<dbReference type="CDD" id="cd00840">
    <property type="entry name" value="MPP_Mre11_N"/>
    <property type="match status" value="1"/>
</dbReference>
<dbReference type="PANTHER" id="PTHR10139:SF1">
    <property type="entry name" value="DOUBLE-STRAND BREAK REPAIR PROTEIN MRE11"/>
    <property type="match status" value="1"/>
</dbReference>
<dbReference type="InterPro" id="IPR004843">
    <property type="entry name" value="Calcineurin-like_PHP"/>
</dbReference>
<reference evidence="4" key="1">
    <citation type="submission" date="2025-08" db="UniProtKB">
        <authorList>
            <consortium name="RefSeq"/>
        </authorList>
    </citation>
    <scope>IDENTIFICATION</scope>
</reference>
<feature type="domain" description="Calcineurin-like phosphoesterase" evidence="2">
    <location>
        <begin position="22"/>
        <end position="254"/>
    </location>
</feature>
<dbReference type="GO" id="GO:0006303">
    <property type="term" value="P:double-strand break repair via nonhomologous end joining"/>
    <property type="evidence" value="ECO:0007669"/>
    <property type="project" value="TreeGrafter"/>
</dbReference>